<feature type="region of interest" description="Disordered" evidence="1">
    <location>
        <begin position="1"/>
        <end position="43"/>
    </location>
</feature>
<evidence type="ECO:0000313" key="2">
    <source>
        <dbReference type="EMBL" id="EMD29092.1"/>
    </source>
</evidence>
<dbReference type="AlphaFoldDB" id="M2QSV4"/>
<evidence type="ECO:0000256" key="1">
    <source>
        <dbReference type="SAM" id="MobiDB-lite"/>
    </source>
</evidence>
<gene>
    <name evidence="2" type="ORF">C791_6095</name>
</gene>
<evidence type="ECO:0000313" key="3">
    <source>
        <dbReference type="Proteomes" id="UP000014137"/>
    </source>
</evidence>
<accession>M2QSV4</accession>
<sequence length="43" mass="4386">MGAPGTADESGRPAAAIAGPSASARRRARSPEQSNIELTPPPW</sequence>
<proteinExistence type="predicted"/>
<comment type="caution">
    <text evidence="2">The sequence shown here is derived from an EMBL/GenBank/DDBJ whole genome shotgun (WGS) entry which is preliminary data.</text>
</comment>
<feature type="compositionally biased region" description="Low complexity" evidence="1">
    <location>
        <begin position="12"/>
        <end position="23"/>
    </location>
</feature>
<dbReference type="PATRIC" id="fig|1238180.3.peg.1108"/>
<name>M2QSV4_9PSEU</name>
<protein>
    <submittedName>
        <fullName evidence="2">Uncharacterized protein</fullName>
    </submittedName>
</protein>
<dbReference type="Proteomes" id="UP000014137">
    <property type="component" value="Unassembled WGS sequence"/>
</dbReference>
<dbReference type="EMBL" id="ANMG01000006">
    <property type="protein sequence ID" value="EMD29092.1"/>
    <property type="molecule type" value="Genomic_DNA"/>
</dbReference>
<reference evidence="2 3" key="1">
    <citation type="submission" date="2012-10" db="EMBL/GenBank/DDBJ databases">
        <title>Genome assembly of Amycolatopsis azurea DSM 43854.</title>
        <authorList>
            <person name="Khatri I."/>
            <person name="Kaur I."/>
            <person name="Subramanian S."/>
            <person name="Mayilraj S."/>
        </authorList>
    </citation>
    <scope>NUCLEOTIDE SEQUENCE [LARGE SCALE GENOMIC DNA]</scope>
    <source>
        <strain evidence="2 3">DSM 43854</strain>
    </source>
</reference>
<organism evidence="2 3">
    <name type="scientific">Amycolatopsis azurea DSM 43854</name>
    <dbReference type="NCBI Taxonomy" id="1238180"/>
    <lineage>
        <taxon>Bacteria</taxon>
        <taxon>Bacillati</taxon>
        <taxon>Actinomycetota</taxon>
        <taxon>Actinomycetes</taxon>
        <taxon>Pseudonocardiales</taxon>
        <taxon>Pseudonocardiaceae</taxon>
        <taxon>Amycolatopsis</taxon>
    </lineage>
</organism>